<dbReference type="AlphaFoldDB" id="A0AA39CIS1"/>
<protein>
    <recommendedName>
        <fullName evidence="4">N-acetyltransferase domain-containing protein</fullName>
    </recommendedName>
</protein>
<dbReference type="InterPro" id="IPR052523">
    <property type="entry name" value="Trichothecene_AcTrans"/>
</dbReference>
<evidence type="ECO:0008006" key="4">
    <source>
        <dbReference type="Google" id="ProtNLM"/>
    </source>
</evidence>
<dbReference type="PANTHER" id="PTHR42791">
    <property type="entry name" value="GNAT FAMILY ACETYLTRANSFERASE"/>
    <property type="match status" value="1"/>
</dbReference>
<dbReference type="SUPFAM" id="SSF55729">
    <property type="entry name" value="Acyl-CoA N-acyltransferases (Nat)"/>
    <property type="match status" value="1"/>
</dbReference>
<dbReference type="EMBL" id="JAPDRK010000008">
    <property type="protein sequence ID" value="KAJ9609507.1"/>
    <property type="molecule type" value="Genomic_DNA"/>
</dbReference>
<dbReference type="InterPro" id="IPR016181">
    <property type="entry name" value="Acyl_CoA_acyltransferase"/>
</dbReference>
<proteinExistence type="predicted"/>
<keyword evidence="3" id="KW-1185">Reference proteome</keyword>
<reference evidence="2" key="1">
    <citation type="submission" date="2022-10" db="EMBL/GenBank/DDBJ databases">
        <title>Culturing micro-colonial fungi from biological soil crusts in the Mojave desert and describing Neophaeococcomyces mojavensis, and introducing the new genera and species Taxawa tesnikishii.</title>
        <authorList>
            <person name="Kurbessoian T."/>
            <person name="Stajich J.E."/>
        </authorList>
    </citation>
    <scope>NUCLEOTIDE SEQUENCE</scope>
    <source>
        <strain evidence="2">TK_41</strain>
    </source>
</reference>
<organism evidence="2 3">
    <name type="scientific">Cladophialophora chaetospira</name>
    <dbReference type="NCBI Taxonomy" id="386627"/>
    <lineage>
        <taxon>Eukaryota</taxon>
        <taxon>Fungi</taxon>
        <taxon>Dikarya</taxon>
        <taxon>Ascomycota</taxon>
        <taxon>Pezizomycotina</taxon>
        <taxon>Eurotiomycetes</taxon>
        <taxon>Chaetothyriomycetidae</taxon>
        <taxon>Chaetothyriales</taxon>
        <taxon>Herpotrichiellaceae</taxon>
        <taxon>Cladophialophora</taxon>
    </lineage>
</organism>
<sequence length="255" mass="28411">MAAVMQSTLTMTPLGELRYGSVPEGELRTWLQACYKVGIPSELETPRIAGFDDDGHGPNVTRMEYLVIRDLDLKPLEEVQDDYDGGRQASTGRIVAYAEFKYHPMEEAKSDEHANEPTESTSGENDWKFLQPPPSVHNELRKHWDGVVEAVLERQFGGMHCFEVRGLSTLSPSHLRKGIASKLLSWIFPWADRLNVPVVLAATPPGYPLYLKHGFVPVGPNGGAIECNMAEWGGSGVHRHILMMRPPEKKQPALN</sequence>
<gene>
    <name evidence="2" type="ORF">H2200_005834</name>
</gene>
<dbReference type="PANTHER" id="PTHR42791:SF1">
    <property type="entry name" value="N-ACETYLTRANSFERASE DOMAIN-CONTAINING PROTEIN"/>
    <property type="match status" value="1"/>
</dbReference>
<feature type="compositionally biased region" description="Basic and acidic residues" evidence="1">
    <location>
        <begin position="107"/>
        <end position="116"/>
    </location>
</feature>
<name>A0AA39CIS1_9EURO</name>
<comment type="caution">
    <text evidence="2">The sequence shown here is derived from an EMBL/GenBank/DDBJ whole genome shotgun (WGS) entry which is preliminary data.</text>
</comment>
<evidence type="ECO:0000256" key="1">
    <source>
        <dbReference type="SAM" id="MobiDB-lite"/>
    </source>
</evidence>
<evidence type="ECO:0000313" key="2">
    <source>
        <dbReference type="EMBL" id="KAJ9609507.1"/>
    </source>
</evidence>
<evidence type="ECO:0000313" key="3">
    <source>
        <dbReference type="Proteomes" id="UP001172673"/>
    </source>
</evidence>
<accession>A0AA39CIS1</accession>
<dbReference type="Proteomes" id="UP001172673">
    <property type="component" value="Unassembled WGS sequence"/>
</dbReference>
<feature type="region of interest" description="Disordered" evidence="1">
    <location>
        <begin position="107"/>
        <end position="126"/>
    </location>
</feature>
<dbReference type="Gene3D" id="3.40.630.30">
    <property type="match status" value="1"/>
</dbReference>